<dbReference type="InterPro" id="IPR006311">
    <property type="entry name" value="TAT_signal"/>
</dbReference>
<dbReference type="RefSeq" id="WP_074240086.1">
    <property type="nucleotide sequence ID" value="NZ_FSRA01000001.1"/>
</dbReference>
<feature type="domain" description="Gfo/Idh/MocA-like oxidoreductase N-terminal" evidence="1">
    <location>
        <begin position="43"/>
        <end position="172"/>
    </location>
</feature>
<dbReference type="Gene3D" id="3.40.50.720">
    <property type="entry name" value="NAD(P)-binding Rossmann-like Domain"/>
    <property type="match status" value="1"/>
</dbReference>
<dbReference type="InterPro" id="IPR000683">
    <property type="entry name" value="Gfo/Idh/MocA-like_OxRdtase_N"/>
</dbReference>
<dbReference type="STRING" id="536979.SAMN04488055_3096"/>
<keyword evidence="3" id="KW-1185">Reference proteome</keyword>
<dbReference type="InterPro" id="IPR036291">
    <property type="entry name" value="NAD(P)-bd_dom_sf"/>
</dbReference>
<gene>
    <name evidence="2" type="ORF">SAMN04488055_3096</name>
</gene>
<dbReference type="Proteomes" id="UP000185003">
    <property type="component" value="Unassembled WGS sequence"/>
</dbReference>
<dbReference type="PROSITE" id="PS51318">
    <property type="entry name" value="TAT"/>
    <property type="match status" value="1"/>
</dbReference>
<dbReference type="SUPFAM" id="SSF51735">
    <property type="entry name" value="NAD(P)-binding Rossmann-fold domains"/>
    <property type="match status" value="1"/>
</dbReference>
<dbReference type="PANTHER" id="PTHR43818">
    <property type="entry name" value="BCDNA.GH03377"/>
    <property type="match status" value="1"/>
</dbReference>
<dbReference type="InterPro" id="IPR050463">
    <property type="entry name" value="Gfo/Idh/MocA_oxidrdct_glycsds"/>
</dbReference>
<dbReference type="PANTHER" id="PTHR43818:SF9">
    <property type="entry name" value="HYPOTHETICAL OXIDOREDUCTASE"/>
    <property type="match status" value="1"/>
</dbReference>
<dbReference type="GO" id="GO:0000166">
    <property type="term" value="F:nucleotide binding"/>
    <property type="evidence" value="ECO:0007669"/>
    <property type="project" value="InterPro"/>
</dbReference>
<evidence type="ECO:0000313" key="3">
    <source>
        <dbReference type="Proteomes" id="UP000185003"/>
    </source>
</evidence>
<evidence type="ECO:0000259" key="1">
    <source>
        <dbReference type="Pfam" id="PF01408"/>
    </source>
</evidence>
<dbReference type="Gene3D" id="3.30.360.10">
    <property type="entry name" value="Dihydrodipicolinate Reductase, domain 2"/>
    <property type="match status" value="1"/>
</dbReference>
<reference evidence="2 3" key="1">
    <citation type="submission" date="2016-11" db="EMBL/GenBank/DDBJ databases">
        <authorList>
            <person name="Jaros S."/>
            <person name="Januszkiewicz K."/>
            <person name="Wedrychowicz H."/>
        </authorList>
    </citation>
    <scope>NUCLEOTIDE SEQUENCE [LARGE SCALE GENOMIC DNA]</scope>
    <source>
        <strain evidence="2 3">DSM 24787</strain>
    </source>
</reference>
<dbReference type="OrthoDB" id="1408251at2"/>
<sequence>MQKNQPRRQFIKQTLYAGIGAGILSQLPFQAFAGSANGEAGKRIGIIGLDTSHSIAFTNLLNNPEVGDKLKGYKVVAAYPYGSKDIETSTSRIPDYINQVKAKGVQITGSIAELLGMVDVVMLETNDGRLHYEQAMEVIKAGKKLFIDKPIANSMKDAIAIFKAAKDKNVPIFSSSSLRFTVGMEEVKSGKKIGKIIGADAYSPAKLEKTHIDFYWYGIHGVEMLFTAMGTGCKTVTRFYQDNMDVVVGVWEDGRIGTFRGTRAGKALYGGTIFGENGNATYGAYSYESLLNEIILFFETGNPPVPAAETLEICAFIEAAQKSKLNGGKPVSMQEIFRHYNYKPQ</sequence>
<accession>A0A1N6H0K8</accession>
<dbReference type="Pfam" id="PF01408">
    <property type="entry name" value="GFO_IDH_MocA"/>
    <property type="match status" value="1"/>
</dbReference>
<evidence type="ECO:0000313" key="2">
    <source>
        <dbReference type="EMBL" id="SIO13185.1"/>
    </source>
</evidence>
<name>A0A1N6H0K8_9BACT</name>
<dbReference type="AlphaFoldDB" id="A0A1N6H0K8"/>
<proteinExistence type="predicted"/>
<protein>
    <submittedName>
        <fullName evidence="2">Predicted dehydrogenase</fullName>
    </submittedName>
</protein>
<organism evidence="2 3">
    <name type="scientific">Chitinophaga niabensis</name>
    <dbReference type="NCBI Taxonomy" id="536979"/>
    <lineage>
        <taxon>Bacteria</taxon>
        <taxon>Pseudomonadati</taxon>
        <taxon>Bacteroidota</taxon>
        <taxon>Chitinophagia</taxon>
        <taxon>Chitinophagales</taxon>
        <taxon>Chitinophagaceae</taxon>
        <taxon>Chitinophaga</taxon>
    </lineage>
</organism>
<dbReference type="EMBL" id="FSRA01000001">
    <property type="protein sequence ID" value="SIO13185.1"/>
    <property type="molecule type" value="Genomic_DNA"/>
</dbReference>